<gene>
    <name evidence="1" type="ORF">SYYSPA8_28900</name>
</gene>
<keyword evidence="2" id="KW-1185">Reference proteome</keyword>
<accession>A0ABQ5P757</accession>
<dbReference type="RefSeq" id="WP_323450378.1">
    <property type="nucleotide sequence ID" value="NZ_BSBI01000014.1"/>
</dbReference>
<organism evidence="1 2">
    <name type="scientific">Streptomyces yaizuensis</name>
    <dbReference type="NCBI Taxonomy" id="2989713"/>
    <lineage>
        <taxon>Bacteria</taxon>
        <taxon>Bacillati</taxon>
        <taxon>Actinomycetota</taxon>
        <taxon>Actinomycetes</taxon>
        <taxon>Kitasatosporales</taxon>
        <taxon>Streptomycetaceae</taxon>
        <taxon>Streptomyces</taxon>
    </lineage>
</organism>
<protein>
    <submittedName>
        <fullName evidence="1">Uncharacterized protein</fullName>
    </submittedName>
</protein>
<dbReference type="Proteomes" id="UP001291653">
    <property type="component" value="Unassembled WGS sequence"/>
</dbReference>
<proteinExistence type="predicted"/>
<sequence length="117" mass="12921">MARILATYSWQAYPCHYPRRSPESPRTIVIRFAEDHSPVLRVTFHAGDLADRENSTPNTIWFAGDPRYGGVVSPVGGHFPVRVVPDSPPSPGLPGTPEDDALAERAELVKGRKVRMT</sequence>
<reference evidence="1 2" key="1">
    <citation type="submission" date="2022-10" db="EMBL/GenBank/DDBJ databases">
        <title>Draft genome sequence of Streptomyces sp. YSPA8.</title>
        <authorList>
            <person name="Moriuchi R."/>
            <person name="Dohra H."/>
            <person name="Yamamura H."/>
            <person name="Kodani S."/>
        </authorList>
    </citation>
    <scope>NUCLEOTIDE SEQUENCE [LARGE SCALE GENOMIC DNA]</scope>
    <source>
        <strain evidence="1 2">YSPA8</strain>
    </source>
</reference>
<comment type="caution">
    <text evidence="1">The sequence shown here is derived from an EMBL/GenBank/DDBJ whole genome shotgun (WGS) entry which is preliminary data.</text>
</comment>
<dbReference type="EMBL" id="BSBI01000014">
    <property type="protein sequence ID" value="GLF98399.1"/>
    <property type="molecule type" value="Genomic_DNA"/>
</dbReference>
<name>A0ABQ5P757_9ACTN</name>
<evidence type="ECO:0000313" key="2">
    <source>
        <dbReference type="Proteomes" id="UP001291653"/>
    </source>
</evidence>
<evidence type="ECO:0000313" key="1">
    <source>
        <dbReference type="EMBL" id="GLF98399.1"/>
    </source>
</evidence>